<evidence type="ECO:0000313" key="2">
    <source>
        <dbReference type="EMBL" id="RAK63748.1"/>
    </source>
</evidence>
<proteinExistence type="predicted"/>
<reference evidence="2 3" key="1">
    <citation type="submission" date="2018-05" db="EMBL/GenBank/DDBJ databases">
        <authorList>
            <person name="Lanie J.A."/>
            <person name="Ng W.-L."/>
            <person name="Kazmierczak K.M."/>
            <person name="Andrzejewski T.M."/>
            <person name="Davidsen T.M."/>
            <person name="Wayne K.J."/>
            <person name="Tettelin H."/>
            <person name="Glass J.I."/>
            <person name="Rusch D."/>
            <person name="Podicherti R."/>
            <person name="Tsui H.-C.T."/>
            <person name="Winkler M.E."/>
        </authorList>
    </citation>
    <scope>NUCLEOTIDE SEQUENCE [LARGE SCALE GENOMIC DNA]</scope>
    <source>
        <strain evidence="2 3">BUT-10</strain>
    </source>
</reference>
<dbReference type="EMBL" id="QFYS01000007">
    <property type="protein sequence ID" value="RAK63748.1"/>
    <property type="molecule type" value="Genomic_DNA"/>
</dbReference>
<dbReference type="InterPro" id="IPR058548">
    <property type="entry name" value="MlaB-like_STAS"/>
</dbReference>
<dbReference type="SUPFAM" id="SSF52091">
    <property type="entry name" value="SpoIIaa-like"/>
    <property type="match status" value="1"/>
</dbReference>
<dbReference type="Proteomes" id="UP000249524">
    <property type="component" value="Unassembled WGS sequence"/>
</dbReference>
<dbReference type="AlphaFoldDB" id="A0A328BF76"/>
<evidence type="ECO:0000313" key="3">
    <source>
        <dbReference type="Proteomes" id="UP000249524"/>
    </source>
</evidence>
<dbReference type="Pfam" id="PF13466">
    <property type="entry name" value="STAS_2"/>
    <property type="match status" value="1"/>
</dbReference>
<evidence type="ECO:0000259" key="1">
    <source>
        <dbReference type="Pfam" id="PF13466"/>
    </source>
</evidence>
<protein>
    <submittedName>
        <fullName evidence="2">Chemotaxis protein CheX</fullName>
    </submittedName>
</protein>
<name>A0A328BF76_9CAUL</name>
<accession>A0A328BF76</accession>
<sequence>MSNTTLTLAESLDMNAAAPLLQALKDKRGKPLSVDASQVRRLGGQCLQVLLSAQATWATDGQPFEIAEASPEFTDGIALMGASQLAAQSTVQDLTQ</sequence>
<organism evidence="2 3">
    <name type="scientific">Phenylobacterium kunshanense</name>
    <dbReference type="NCBI Taxonomy" id="1445034"/>
    <lineage>
        <taxon>Bacteria</taxon>
        <taxon>Pseudomonadati</taxon>
        <taxon>Pseudomonadota</taxon>
        <taxon>Alphaproteobacteria</taxon>
        <taxon>Caulobacterales</taxon>
        <taxon>Caulobacteraceae</taxon>
        <taxon>Phenylobacterium</taxon>
    </lineage>
</organism>
<gene>
    <name evidence="2" type="ORF">DJ019_15985</name>
</gene>
<dbReference type="OrthoDB" id="7280289at2"/>
<dbReference type="RefSeq" id="WP_111277058.1">
    <property type="nucleotide sequence ID" value="NZ_QFYS01000007.1"/>
</dbReference>
<keyword evidence="3" id="KW-1185">Reference proteome</keyword>
<feature type="domain" description="MlaB-like STAS" evidence="1">
    <location>
        <begin position="6"/>
        <end position="81"/>
    </location>
</feature>
<dbReference type="Gene3D" id="3.30.750.24">
    <property type="entry name" value="STAS domain"/>
    <property type="match status" value="1"/>
</dbReference>
<dbReference type="InterPro" id="IPR036513">
    <property type="entry name" value="STAS_dom_sf"/>
</dbReference>
<comment type="caution">
    <text evidence="2">The sequence shown here is derived from an EMBL/GenBank/DDBJ whole genome shotgun (WGS) entry which is preliminary data.</text>
</comment>